<gene>
    <name evidence="1" type="ORF">NNX28_17035</name>
</gene>
<evidence type="ECO:0008006" key="3">
    <source>
        <dbReference type="Google" id="ProtNLM"/>
    </source>
</evidence>
<evidence type="ECO:0000313" key="2">
    <source>
        <dbReference type="Proteomes" id="UP001206924"/>
    </source>
</evidence>
<dbReference type="RefSeq" id="WP_255866633.1">
    <property type="nucleotide sequence ID" value="NZ_CP104263.1"/>
</dbReference>
<comment type="caution">
    <text evidence="1">The sequence shown here is derived from an EMBL/GenBank/DDBJ whole genome shotgun (WGS) entry which is preliminary data.</text>
</comment>
<name>A0ABT1NV69_9MICC</name>
<accession>A0ABT1NV69</accession>
<dbReference type="Proteomes" id="UP001206924">
    <property type="component" value="Unassembled WGS sequence"/>
</dbReference>
<dbReference type="EMBL" id="JANFLP010000020">
    <property type="protein sequence ID" value="MCQ1951625.1"/>
    <property type="molecule type" value="Genomic_DNA"/>
</dbReference>
<evidence type="ECO:0000313" key="1">
    <source>
        <dbReference type="EMBL" id="MCQ1951625.1"/>
    </source>
</evidence>
<keyword evidence="2" id="KW-1185">Reference proteome</keyword>
<protein>
    <recommendedName>
        <fullName evidence="3">Phage tail protein</fullName>
    </recommendedName>
</protein>
<sequence>MAYTFLICQLKTGEVLDSAPFEIEGEPSRVLQGHGTGTLVLPVLADGVPDGWEQMLLPWRSLILVLDEEENIVWHGIPNDDPTDSAEIVSYPCVTIEGYFLRRYVPTLRFLSVDQADIARQLASICGDAAGIPLEYDCPRTGVLRDREYEDDENARVYNRLQELAAVENGFNWTVDVDWTNDTHSRVKYTFRTGYPYLGARVEHPDHVFDMPGNVTEFDHSRPWGEGDAATHVRTIGDGEGDAKVMSTPVIDTAREAAGWVRLEERRQFSGVTDQRTIQSHAHRTAAQLFGGQDILTLTVRSGQGTELGDLTLGDSARATIDAPTRSIDTLMVVVGWSLDATAETYKPTLAKLEDA</sequence>
<reference evidence="1 2" key="1">
    <citation type="submission" date="2022-07" db="EMBL/GenBank/DDBJ databases">
        <title>Novel species in genus Arthrobacter.</title>
        <authorList>
            <person name="Liu Y."/>
        </authorList>
    </citation>
    <scope>NUCLEOTIDE SEQUENCE [LARGE SCALE GENOMIC DNA]</scope>
    <source>
        <strain evidence="2">zg-Y859</strain>
    </source>
</reference>
<proteinExistence type="predicted"/>
<organism evidence="1 2">
    <name type="scientific">Arthrobacter jinronghuae</name>
    <dbReference type="NCBI Taxonomy" id="2964609"/>
    <lineage>
        <taxon>Bacteria</taxon>
        <taxon>Bacillati</taxon>
        <taxon>Actinomycetota</taxon>
        <taxon>Actinomycetes</taxon>
        <taxon>Micrococcales</taxon>
        <taxon>Micrococcaceae</taxon>
        <taxon>Arthrobacter</taxon>
    </lineage>
</organism>